<comment type="caution">
    <text evidence="8">The sequence shown here is derived from an EMBL/GenBank/DDBJ whole genome shotgun (WGS) entry which is preliminary data.</text>
</comment>
<dbReference type="Pfam" id="PF00069">
    <property type="entry name" value="Pkinase"/>
    <property type="match status" value="1"/>
</dbReference>
<reference evidence="8 9" key="1">
    <citation type="submission" date="2024-03" db="EMBL/GenBank/DDBJ databases">
        <title>Role of Flies in the Dissemination of Carbapenem-Resistant Enterobacteriaceae (CRE): An Epidemiological and Genomic Study in China.</title>
        <authorList>
            <person name="Chen K."/>
            <person name="Zhang R."/>
            <person name="Chen S."/>
        </authorList>
    </citation>
    <scope>NUCLEOTIDE SEQUENCE [LARGE SCALE GENOMIC DNA]</scope>
    <source>
        <strain evidence="9">fly-313</strain>
    </source>
</reference>
<dbReference type="SUPFAM" id="SSF47384">
    <property type="entry name" value="Homodimeric domain of signal transducing histidine kinase"/>
    <property type="match status" value="1"/>
</dbReference>
<dbReference type="InterPro" id="IPR000014">
    <property type="entry name" value="PAS"/>
</dbReference>
<dbReference type="SMART" id="SM00220">
    <property type="entry name" value="S_TKc"/>
    <property type="match status" value="1"/>
</dbReference>
<protein>
    <recommendedName>
        <fullName evidence="2">histidine kinase</fullName>
        <ecNumber evidence="2">2.7.13.3</ecNumber>
    </recommendedName>
</protein>
<dbReference type="PRINTS" id="PR00344">
    <property type="entry name" value="BCTRLSENSOR"/>
</dbReference>
<dbReference type="InterPro" id="IPR000700">
    <property type="entry name" value="PAS-assoc_C"/>
</dbReference>
<dbReference type="PROSITE" id="PS50113">
    <property type="entry name" value="PAC"/>
    <property type="match status" value="1"/>
</dbReference>
<dbReference type="Gene3D" id="3.30.565.10">
    <property type="entry name" value="Histidine kinase-like ATPase, C-terminal domain"/>
    <property type="match status" value="1"/>
</dbReference>
<feature type="domain" description="Protein kinase" evidence="4">
    <location>
        <begin position="1"/>
        <end position="293"/>
    </location>
</feature>
<dbReference type="Pfam" id="PF01590">
    <property type="entry name" value="GAF"/>
    <property type="match status" value="1"/>
</dbReference>
<evidence type="ECO:0000313" key="9">
    <source>
        <dbReference type="Proteomes" id="UP001561463"/>
    </source>
</evidence>
<dbReference type="PROSITE" id="PS50112">
    <property type="entry name" value="PAS"/>
    <property type="match status" value="1"/>
</dbReference>
<dbReference type="SUPFAM" id="SSF56112">
    <property type="entry name" value="Protein kinase-like (PK-like)"/>
    <property type="match status" value="1"/>
</dbReference>
<evidence type="ECO:0000256" key="2">
    <source>
        <dbReference type="ARBA" id="ARBA00012438"/>
    </source>
</evidence>
<organism evidence="8 9">
    <name type="scientific">Pseudenterobacter timonensis</name>
    <dbReference type="NCBI Taxonomy" id="1755099"/>
    <lineage>
        <taxon>Bacteria</taxon>
        <taxon>Pseudomonadati</taxon>
        <taxon>Pseudomonadota</taxon>
        <taxon>Gammaproteobacteria</taxon>
        <taxon>Enterobacterales</taxon>
        <taxon>Enterobacteriaceae</taxon>
        <taxon>Pseudenterobacter</taxon>
    </lineage>
</organism>
<dbReference type="InterPro" id="IPR036097">
    <property type="entry name" value="HisK_dim/P_sf"/>
</dbReference>
<dbReference type="Gene3D" id="3.40.50.300">
    <property type="entry name" value="P-loop containing nucleotide triphosphate hydrolases"/>
    <property type="match status" value="1"/>
</dbReference>
<gene>
    <name evidence="8" type="ORF">AB7Z85_12025</name>
</gene>
<dbReference type="InterPro" id="IPR011009">
    <property type="entry name" value="Kinase-like_dom_sf"/>
</dbReference>
<sequence length="1865" mass="206358">MNDNALPLFWPAQGNLHEGRAFVLKEDVLFTLLAQEGCIAWMNARHPQSGGSFIIATAMSDDDEEQATRLLKNELALRDHLQDGWAICAVASTQYRGRFALVYAPFVFELLARRAGRAVSGLDRFIEQALRICAPLRQMHLHNLIHGDIKPGNIFVHHDATCRLGGFGLSGTVPDTLSRTRLAHSGGTPAWMSPEHTARTRRGVDARSDLYSLGMVLYEQLTGRLPFEVSDDDHAHWAHYHIASEPLAPGEVRPDVPGMLSLIILKLLEKDPQNRYQTVDGLIADLRRCQATLTAEGEIAPFTPGQQDRSPVVQLADTLYAAHPQAGELVTAFERVERSVTPELAIVSGPSGIGKSSVVATALKALQQRRVWLAVGKGDQFSPSLPYGVLSSAFRTLTLHLLGLPAEEVAQWKLRLTRALEGYEELAVSFVPELGLLLDRTPRFSAESFSIDPRARFSHMALVLVRTFATQGRPLVLLLDDIQWIDAASLHLLRHLLLTSGPIPLLTVVAHRESAAPGESVLQQQLASLPDAAAKVTCVVPQPLNVKAVARWLAAIFHTRSACVMDLATLIHEKTGGNPLFVNEFFRRIVDDGLVVHNKYQDRWHYDLHAIRTRHYTENVVTLMLQQLKELPQETRRLLGSIACLGCTGELGMICRVLSMTQAEIRYALHPAVMAQLIVLSEKGYAFLHDRVQEAAFALLDAGEKSAIHLTTASLLADAARQAAGNELLFRAVHHVTAALDAIQPAQQRQQFRELSLLAAQRARRTGDYLSALGYIRTARALGNHVLPSGGVSNFSLDIEEAGCEFALGNLEKTRALCDALLSSPCGLMEKALAANLLVEVYMRQSDNRLALEAALNWLAAFGIEIGHHPTPAECDAAWQRLCERGGTLPSRHFAPLARMNDPQTEAVMNLLYSASIFASFACPRLHFLLLCRMMHLTLDHGISGASTTAMAWFGVLIGHRYAEYRLGFEYGTLARELVTRHGYDAFEAKTLLPLDQLSVWTQPLSWTIDCAKACFTTAVTHGDTTVACFAICHQIINFLSRGDHLDGVLTSIDRGLAFVRKTHFQDVESILTVQRRYVEFLRRPPGGDWSAANILPDTLLAASPGQTIEKNATMLFWYWLYRGMAHFACGEYDEAQAELEHAGHYAWSAPGHIHLLDYHLYSALALSRQLTAETFSADLRRRIHQHYDKIALWARINPATFGDKEALIYAEIVRLDGMNSIALEQYEKAVRLSREGGFNPINALAHELAGRFALACGYQTASDAHFRGAIAAWGRAGAQAKVRQIEQDFPHLQASGQASPYDTLAFARDETIRDLQSVIKASRALSEEINLERLIKNLMTILLERAGAQRGLLLRVSESAVPEIEASAWTSTEGVRVRIMKETPMATDMPLSVLCAVIRTGQEIRTGRPEAFHPFSQDPYLVTSGAAVMCVPMFKQARLVGVLYLENRLMPEVFTAEHSRVVSLLGAQAAISLETARLYAELLAENLQRRRVEKELRASQTSLMLGEQISHTGSWRWELQQDLMFISEEYARILGLPEQQKMISMAEFLTFVHPDDYARISALVTESVREGLTMRAEFRIIRADGTPRYILGIGDPVGVGSEVNEYYGIITDITSQRAAEDAMRVAQADLARVSRATTVGQLTSSIAHEINQPLMSIVSNAGASLRWLNRDPARLDKVRDGLKEIVDEGERAGEIIRSLQSLTRKQDPAFSRIDLHTLIRHILSLSRSELEQRRIVVNYSLAASRSVITGDSVQIQQVLLNLVMNAVEAMAEIVTRPCALVLSTRNEEPETVTVEVADTGTGIEPAQLEWIFDSFYSTKAQGMGMGLAISTTIIERHRGTLSARPNAPFGSVFSFTLPLAQPED</sequence>
<feature type="domain" description="Histidine kinase" evidence="5">
    <location>
        <begin position="1646"/>
        <end position="1862"/>
    </location>
</feature>
<dbReference type="InterPro" id="IPR041664">
    <property type="entry name" value="AAA_16"/>
</dbReference>
<evidence type="ECO:0000256" key="3">
    <source>
        <dbReference type="ARBA" id="ARBA00022553"/>
    </source>
</evidence>
<evidence type="ECO:0000259" key="7">
    <source>
        <dbReference type="PROSITE" id="PS50113"/>
    </source>
</evidence>
<dbReference type="InterPro" id="IPR035965">
    <property type="entry name" value="PAS-like_dom_sf"/>
</dbReference>
<dbReference type="CDD" id="cd00082">
    <property type="entry name" value="HisKA"/>
    <property type="match status" value="1"/>
</dbReference>
<dbReference type="PANTHER" id="PTHR43642:SF1">
    <property type="entry name" value="HYBRID SIGNAL TRANSDUCTION HISTIDINE KINASE G"/>
    <property type="match status" value="1"/>
</dbReference>
<feature type="domain" description="PAC" evidence="7">
    <location>
        <begin position="1575"/>
        <end position="1626"/>
    </location>
</feature>
<dbReference type="SMART" id="SM00065">
    <property type="entry name" value="GAF"/>
    <property type="match status" value="1"/>
</dbReference>
<dbReference type="SUPFAM" id="SSF55785">
    <property type="entry name" value="PYP-like sensor domain (PAS domain)"/>
    <property type="match status" value="1"/>
</dbReference>
<proteinExistence type="predicted"/>
<dbReference type="EMBL" id="JBFZPZ010000008">
    <property type="protein sequence ID" value="MEX9253229.1"/>
    <property type="molecule type" value="Genomic_DNA"/>
</dbReference>
<dbReference type="InterPro" id="IPR003661">
    <property type="entry name" value="HisK_dim/P_dom"/>
</dbReference>
<accession>A0ABV4A6W1</accession>
<dbReference type="CDD" id="cd00130">
    <property type="entry name" value="PAS"/>
    <property type="match status" value="1"/>
</dbReference>
<evidence type="ECO:0000259" key="6">
    <source>
        <dbReference type="PROSITE" id="PS50112"/>
    </source>
</evidence>
<dbReference type="Gene3D" id="2.10.70.100">
    <property type="match status" value="1"/>
</dbReference>
<dbReference type="InterPro" id="IPR003018">
    <property type="entry name" value="GAF"/>
</dbReference>
<dbReference type="InterPro" id="IPR008271">
    <property type="entry name" value="Ser/Thr_kinase_AS"/>
</dbReference>
<comment type="catalytic activity">
    <reaction evidence="1">
        <text>ATP + protein L-histidine = ADP + protein N-phospho-L-histidine.</text>
        <dbReference type="EC" id="2.7.13.3"/>
    </reaction>
</comment>
<dbReference type="Pfam" id="PF02518">
    <property type="entry name" value="HATPase_c"/>
    <property type="match status" value="1"/>
</dbReference>
<dbReference type="InterPro" id="IPR005467">
    <property type="entry name" value="His_kinase_dom"/>
</dbReference>
<dbReference type="InterPro" id="IPR000719">
    <property type="entry name" value="Prot_kinase_dom"/>
</dbReference>
<dbReference type="PROSITE" id="PS50109">
    <property type="entry name" value="HIS_KIN"/>
    <property type="match status" value="1"/>
</dbReference>
<evidence type="ECO:0000259" key="4">
    <source>
        <dbReference type="PROSITE" id="PS50011"/>
    </source>
</evidence>
<keyword evidence="9" id="KW-1185">Reference proteome</keyword>
<dbReference type="SMART" id="SM00388">
    <property type="entry name" value="HisKA"/>
    <property type="match status" value="1"/>
</dbReference>
<dbReference type="InterPro" id="IPR029016">
    <property type="entry name" value="GAF-like_dom_sf"/>
</dbReference>
<dbReference type="Gene3D" id="1.10.287.130">
    <property type="match status" value="1"/>
</dbReference>
<dbReference type="Gene3D" id="3.30.450.40">
    <property type="match status" value="1"/>
</dbReference>
<dbReference type="InterPro" id="IPR027417">
    <property type="entry name" value="P-loop_NTPase"/>
</dbReference>
<dbReference type="InterPro" id="IPR013655">
    <property type="entry name" value="PAS_fold_3"/>
</dbReference>
<dbReference type="PANTHER" id="PTHR43642">
    <property type="entry name" value="HYBRID SIGNAL TRANSDUCTION HISTIDINE KINASE G"/>
    <property type="match status" value="1"/>
</dbReference>
<dbReference type="InterPro" id="IPR036890">
    <property type="entry name" value="HATPase_C_sf"/>
</dbReference>
<name>A0ABV4A6W1_9ENTR</name>
<dbReference type="RefSeq" id="WP_369497931.1">
    <property type="nucleotide sequence ID" value="NZ_JBFZPZ010000008.1"/>
</dbReference>
<dbReference type="Gene3D" id="3.30.450.20">
    <property type="entry name" value="PAS domain"/>
    <property type="match status" value="1"/>
</dbReference>
<dbReference type="Pfam" id="PF00512">
    <property type="entry name" value="HisKA"/>
    <property type="match status" value="1"/>
</dbReference>
<dbReference type="SUPFAM" id="SSF55781">
    <property type="entry name" value="GAF domain-like"/>
    <property type="match status" value="1"/>
</dbReference>
<dbReference type="InterPro" id="IPR053159">
    <property type="entry name" value="Hybrid_Histidine_Kinase"/>
</dbReference>
<dbReference type="PROSITE" id="PS00108">
    <property type="entry name" value="PROTEIN_KINASE_ST"/>
    <property type="match status" value="1"/>
</dbReference>
<dbReference type="EC" id="2.7.13.3" evidence="2"/>
<dbReference type="Proteomes" id="UP001561463">
    <property type="component" value="Unassembled WGS sequence"/>
</dbReference>
<dbReference type="PROSITE" id="PS50011">
    <property type="entry name" value="PROTEIN_KINASE_DOM"/>
    <property type="match status" value="1"/>
</dbReference>
<evidence type="ECO:0000256" key="1">
    <source>
        <dbReference type="ARBA" id="ARBA00000085"/>
    </source>
</evidence>
<feature type="domain" description="PAS" evidence="6">
    <location>
        <begin position="1524"/>
        <end position="1572"/>
    </location>
</feature>
<dbReference type="Pfam" id="PF13191">
    <property type="entry name" value="AAA_16"/>
    <property type="match status" value="1"/>
</dbReference>
<dbReference type="SMART" id="SM00387">
    <property type="entry name" value="HATPase_c"/>
    <property type="match status" value="1"/>
</dbReference>
<dbReference type="Gene3D" id="1.10.510.10">
    <property type="entry name" value="Transferase(Phosphotransferase) domain 1"/>
    <property type="match status" value="1"/>
</dbReference>
<dbReference type="InterPro" id="IPR003594">
    <property type="entry name" value="HATPase_dom"/>
</dbReference>
<evidence type="ECO:0000313" key="8">
    <source>
        <dbReference type="EMBL" id="MEX9253229.1"/>
    </source>
</evidence>
<dbReference type="CDD" id="cd14014">
    <property type="entry name" value="STKc_PknB_like"/>
    <property type="match status" value="1"/>
</dbReference>
<evidence type="ECO:0000259" key="5">
    <source>
        <dbReference type="PROSITE" id="PS50109"/>
    </source>
</evidence>
<dbReference type="Pfam" id="PF08447">
    <property type="entry name" value="PAS_3"/>
    <property type="match status" value="1"/>
</dbReference>
<dbReference type="SUPFAM" id="SSF52540">
    <property type="entry name" value="P-loop containing nucleoside triphosphate hydrolases"/>
    <property type="match status" value="1"/>
</dbReference>
<dbReference type="InterPro" id="IPR004358">
    <property type="entry name" value="Sig_transdc_His_kin-like_C"/>
</dbReference>
<dbReference type="SUPFAM" id="SSF55874">
    <property type="entry name" value="ATPase domain of HSP90 chaperone/DNA topoisomerase II/histidine kinase"/>
    <property type="match status" value="1"/>
</dbReference>
<keyword evidence="3" id="KW-0597">Phosphoprotein</keyword>